<evidence type="ECO:0000256" key="6">
    <source>
        <dbReference type="SAM" id="Phobius"/>
    </source>
</evidence>
<evidence type="ECO:0000256" key="5">
    <source>
        <dbReference type="ARBA" id="ARBA00023136"/>
    </source>
</evidence>
<feature type="transmembrane region" description="Helical" evidence="6">
    <location>
        <begin position="121"/>
        <end position="145"/>
    </location>
</feature>
<dbReference type="Pfam" id="PF08534">
    <property type="entry name" value="Redoxin"/>
    <property type="match status" value="1"/>
</dbReference>
<evidence type="ECO:0000256" key="3">
    <source>
        <dbReference type="ARBA" id="ARBA00022692"/>
    </source>
</evidence>
<comment type="subcellular location">
    <subcellularLocation>
        <location evidence="1">Cell membrane</location>
        <topology evidence="1">Multi-pass membrane protein</topology>
    </subcellularLocation>
</comment>
<evidence type="ECO:0000256" key="2">
    <source>
        <dbReference type="ARBA" id="ARBA00022475"/>
    </source>
</evidence>
<evidence type="ECO:0000256" key="4">
    <source>
        <dbReference type="ARBA" id="ARBA00022989"/>
    </source>
</evidence>
<dbReference type="InterPro" id="IPR013740">
    <property type="entry name" value="Redoxin"/>
</dbReference>
<keyword evidence="2" id="KW-1003">Cell membrane</keyword>
<protein>
    <recommendedName>
        <fullName evidence="7">Thioredoxin domain-containing protein</fullName>
    </recommendedName>
</protein>
<feature type="transmembrane region" description="Helical" evidence="6">
    <location>
        <begin position="42"/>
        <end position="67"/>
    </location>
</feature>
<dbReference type="Gene3D" id="3.40.30.10">
    <property type="entry name" value="Glutaredoxin"/>
    <property type="match status" value="1"/>
</dbReference>
<comment type="caution">
    <text evidence="8">The sequence shown here is derived from an EMBL/GenBank/DDBJ whole genome shotgun (WGS) entry which is preliminary data.</text>
</comment>
<dbReference type="PANTHER" id="PTHR42852:SF13">
    <property type="entry name" value="PROTEIN DIPZ"/>
    <property type="match status" value="1"/>
</dbReference>
<dbReference type="GO" id="GO:0005886">
    <property type="term" value="C:plasma membrane"/>
    <property type="evidence" value="ECO:0007669"/>
    <property type="project" value="UniProtKB-SubCell"/>
</dbReference>
<feature type="transmembrane region" description="Helical" evidence="6">
    <location>
        <begin position="6"/>
        <end position="30"/>
    </location>
</feature>
<dbReference type="Pfam" id="PF17991">
    <property type="entry name" value="Thioredoxin_10"/>
    <property type="match status" value="1"/>
</dbReference>
<keyword evidence="3 6" id="KW-0812">Transmembrane</keyword>
<dbReference type="PANTHER" id="PTHR42852">
    <property type="entry name" value="THIOL:DISULFIDE INTERCHANGE PROTEIN DSBE"/>
    <property type="match status" value="1"/>
</dbReference>
<dbReference type="Pfam" id="PF02683">
    <property type="entry name" value="DsbD_TM"/>
    <property type="match status" value="1"/>
</dbReference>
<evidence type="ECO:0000313" key="9">
    <source>
        <dbReference type="Proteomes" id="UP000177001"/>
    </source>
</evidence>
<accession>A0A1F6WZ87</accession>
<dbReference type="EMBL" id="MFUR01000005">
    <property type="protein sequence ID" value="OGI87094.1"/>
    <property type="molecule type" value="Genomic_DNA"/>
</dbReference>
<organism evidence="8 9">
    <name type="scientific">Candidatus Nomurabacteria bacterium RIFCSPLOWO2_01_FULL_36_16</name>
    <dbReference type="NCBI Taxonomy" id="1801767"/>
    <lineage>
        <taxon>Bacteria</taxon>
        <taxon>Candidatus Nomuraibacteriota</taxon>
    </lineage>
</organism>
<dbReference type="InterPro" id="IPR036249">
    <property type="entry name" value="Thioredoxin-like_sf"/>
</dbReference>
<dbReference type="InterPro" id="IPR041017">
    <property type="entry name" value="Thioredoxin_10"/>
</dbReference>
<feature type="transmembrane region" description="Helical" evidence="6">
    <location>
        <begin position="157"/>
        <end position="178"/>
    </location>
</feature>
<dbReference type="InterPro" id="IPR050553">
    <property type="entry name" value="Thioredoxin_ResA/DsbE_sf"/>
</dbReference>
<dbReference type="Gene3D" id="2.60.120.260">
    <property type="entry name" value="Galactose-binding domain-like"/>
    <property type="match status" value="1"/>
</dbReference>
<feature type="domain" description="Thioredoxin" evidence="7">
    <location>
        <begin position="287"/>
        <end position="435"/>
    </location>
</feature>
<evidence type="ECO:0000256" key="1">
    <source>
        <dbReference type="ARBA" id="ARBA00004651"/>
    </source>
</evidence>
<keyword evidence="4 6" id="KW-1133">Transmembrane helix</keyword>
<dbReference type="Proteomes" id="UP000177001">
    <property type="component" value="Unassembled WGS sequence"/>
</dbReference>
<evidence type="ECO:0000259" key="7">
    <source>
        <dbReference type="PROSITE" id="PS51352"/>
    </source>
</evidence>
<keyword evidence="5 6" id="KW-0472">Membrane</keyword>
<name>A0A1F6WZ87_9BACT</name>
<feature type="transmembrane region" description="Helical" evidence="6">
    <location>
        <begin position="73"/>
        <end position="95"/>
    </location>
</feature>
<dbReference type="GO" id="GO:0016491">
    <property type="term" value="F:oxidoreductase activity"/>
    <property type="evidence" value="ECO:0007669"/>
    <property type="project" value="InterPro"/>
</dbReference>
<sequence length="596" mass="66702">MLLLFISFIAGVLTILAPCILPLLPVIVGHSITDTTPSRRRLFVVVASLSISIVLFTLLLKASSLLINIPEDFWKWISGGIIFLFGLTMVFPSLWEKFSFANTLSLKSNKVLTKGYQKNSIFGDIIIGASLGPIFSACSPTYFVILATVLPVSPLLGIVYLFAYVLGLSLALIVIALLGEHIMAKVGKVSDPRGWFKKIFGIIFILVAIAIISGYDKKLQISLLDAGFLDVTKIEQKLLEKNDKKNASININDTSNAKENAEIPDKIKSNKESFLSIKEKNKKYVLAPEISTPDDFINTSRLNSGQASPITISEFKGKKVVLLDIWTYSCINCQRTIPYLNKWYKEYEDEGLVIIGLHTPEFSFEKIQKNVEKAVKDFGIKYPVVLDNDFSTWQAYKNQYWPRKYLIDIDGYIVYDHAGEGQYEETEIAIQKTLRERADRLDMNVELSSNISSPENVVSVESGKVRSPEIYFGSARNEYFANGVKGQTGEQNLLIPSSISPNKLYLNGTWNITSEYAESKNAGSIIFNYEAKNVYMAAGSPEGVEIEIYKDDVFVKKITIKDETLYTLIQDTDYGKHVLRIVIPKAGLQAFTFTFG</sequence>
<reference evidence="8 9" key="1">
    <citation type="journal article" date="2016" name="Nat. Commun.">
        <title>Thousands of microbial genomes shed light on interconnected biogeochemical processes in an aquifer system.</title>
        <authorList>
            <person name="Anantharaman K."/>
            <person name="Brown C.T."/>
            <person name="Hug L.A."/>
            <person name="Sharon I."/>
            <person name="Castelle C.J."/>
            <person name="Probst A.J."/>
            <person name="Thomas B.C."/>
            <person name="Singh A."/>
            <person name="Wilkins M.J."/>
            <person name="Karaoz U."/>
            <person name="Brodie E.L."/>
            <person name="Williams K.H."/>
            <person name="Hubbard S.S."/>
            <person name="Banfield J.F."/>
        </authorList>
    </citation>
    <scope>NUCLEOTIDE SEQUENCE [LARGE SCALE GENOMIC DNA]</scope>
</reference>
<dbReference type="InterPro" id="IPR013766">
    <property type="entry name" value="Thioredoxin_domain"/>
</dbReference>
<dbReference type="SUPFAM" id="SSF52833">
    <property type="entry name" value="Thioredoxin-like"/>
    <property type="match status" value="1"/>
</dbReference>
<gene>
    <name evidence="8" type="ORF">A3A91_00280</name>
</gene>
<evidence type="ECO:0000313" key="8">
    <source>
        <dbReference type="EMBL" id="OGI87094.1"/>
    </source>
</evidence>
<dbReference type="InterPro" id="IPR003834">
    <property type="entry name" value="Cyt_c_assmbl_TM_dom"/>
</dbReference>
<proteinExistence type="predicted"/>
<dbReference type="PROSITE" id="PS51352">
    <property type="entry name" value="THIOREDOXIN_2"/>
    <property type="match status" value="1"/>
</dbReference>
<dbReference type="AlphaFoldDB" id="A0A1F6WZ87"/>
<dbReference type="GO" id="GO:0017004">
    <property type="term" value="P:cytochrome complex assembly"/>
    <property type="evidence" value="ECO:0007669"/>
    <property type="project" value="InterPro"/>
</dbReference>
<feature type="transmembrane region" description="Helical" evidence="6">
    <location>
        <begin position="199"/>
        <end position="215"/>
    </location>
</feature>